<feature type="domain" description="Galactosyltransferase C-terminal" evidence="3">
    <location>
        <begin position="134"/>
        <end position="181"/>
    </location>
</feature>
<dbReference type="InterPro" id="IPR029044">
    <property type="entry name" value="Nucleotide-diphossugar_trans"/>
</dbReference>
<dbReference type="InterPro" id="IPR001173">
    <property type="entry name" value="Glyco_trans_2-like"/>
</dbReference>
<reference evidence="4 5" key="1">
    <citation type="submission" date="2013-08" db="EMBL/GenBank/DDBJ databases">
        <authorList>
            <person name="Weinstock G."/>
            <person name="Sodergren E."/>
            <person name="Wylie T."/>
            <person name="Fulton L."/>
            <person name="Fulton R."/>
            <person name="Fronick C."/>
            <person name="O'Laughlin M."/>
            <person name="Godfrey J."/>
            <person name="Miner T."/>
            <person name="Herter B."/>
            <person name="Appelbaum E."/>
            <person name="Cordes M."/>
            <person name="Lek S."/>
            <person name="Wollam A."/>
            <person name="Pepin K.H."/>
            <person name="Palsikar V.B."/>
            <person name="Mitreva M."/>
            <person name="Wilson R.K."/>
        </authorList>
    </citation>
    <scope>NUCLEOTIDE SEQUENCE [LARGE SCALE GENOMIC DNA]</scope>
    <source>
        <strain evidence="4 5">ATCC 700332</strain>
    </source>
</reference>
<feature type="domain" description="Glycosyltransferase 2-like" evidence="2">
    <location>
        <begin position="6"/>
        <end position="112"/>
    </location>
</feature>
<comment type="caution">
    <text evidence="4">The sequence shown here is derived from an EMBL/GenBank/DDBJ whole genome shotgun (WGS) entry which is preliminary data.</text>
</comment>
<dbReference type="Pfam" id="PF00535">
    <property type="entry name" value="Glycos_transf_2"/>
    <property type="match status" value="1"/>
</dbReference>
<accession>A0ABN0P205</accession>
<evidence type="ECO:0008006" key="6">
    <source>
        <dbReference type="Google" id="ProtNLM"/>
    </source>
</evidence>
<keyword evidence="1" id="KW-0808">Transferase</keyword>
<dbReference type="EMBL" id="AWVH01000002">
    <property type="protein sequence ID" value="ERJ94487.1"/>
    <property type="molecule type" value="Genomic_DNA"/>
</dbReference>
<dbReference type="InterPro" id="IPR027791">
    <property type="entry name" value="Galactosyl_T_C"/>
</dbReference>
<gene>
    <name evidence="4" type="ORF">HMPREF9193_00020</name>
</gene>
<dbReference type="Proteomes" id="UP000016649">
    <property type="component" value="Unassembled WGS sequence"/>
</dbReference>
<keyword evidence="5" id="KW-1185">Reference proteome</keyword>
<organism evidence="4 5">
    <name type="scientific">Treponema lecithinolyticum ATCC 700332</name>
    <dbReference type="NCBI Taxonomy" id="1321815"/>
    <lineage>
        <taxon>Bacteria</taxon>
        <taxon>Pseudomonadati</taxon>
        <taxon>Spirochaetota</taxon>
        <taxon>Spirochaetia</taxon>
        <taxon>Spirochaetales</taxon>
        <taxon>Treponemataceae</taxon>
        <taxon>Treponema</taxon>
    </lineage>
</organism>
<dbReference type="Gene3D" id="3.90.550.10">
    <property type="entry name" value="Spore Coat Polysaccharide Biosynthesis Protein SpsA, Chain A"/>
    <property type="match status" value="1"/>
</dbReference>
<proteinExistence type="predicted"/>
<dbReference type="SUPFAM" id="SSF53448">
    <property type="entry name" value="Nucleotide-diphospho-sugar transferases"/>
    <property type="match status" value="1"/>
</dbReference>
<evidence type="ECO:0000313" key="4">
    <source>
        <dbReference type="EMBL" id="ERJ94487.1"/>
    </source>
</evidence>
<protein>
    <recommendedName>
        <fullName evidence="6">Glycosyltransferase, group 2 family protein</fullName>
    </recommendedName>
</protein>
<dbReference type="CDD" id="cd00761">
    <property type="entry name" value="Glyco_tranf_GTA_type"/>
    <property type="match status" value="1"/>
</dbReference>
<evidence type="ECO:0000313" key="5">
    <source>
        <dbReference type="Proteomes" id="UP000016649"/>
    </source>
</evidence>
<evidence type="ECO:0000259" key="2">
    <source>
        <dbReference type="Pfam" id="PF00535"/>
    </source>
</evidence>
<dbReference type="RefSeq" id="WP_021685993.1">
    <property type="nucleotide sequence ID" value="NZ_KI260552.1"/>
</dbReference>
<sequence length="359" mass="41536">MHDKITVIITIRNRDTLRIEKQINSIRSAGATPVFHIVDYGSDEFYTKQYSDLCTKHNLQYTHIYAEGLPWNKCRALNYGAKIAKTPFIVTTDADMLYESNPFQYCLDNYQDKAMYHMETYWLPKNGDKRKSIYAGHGNSGGFQFIDRRAFDEIGGYDERMLYWGLEDLDFPDRLKKIGYTQLWLPDTFKLYHQWHPVSEANCKRPQTATINTLKCAWKNQLNPVINQDWGKTLTEKDRPILAELKKITSTNTDTACCMNLAVSILNDWQAADIVLNTRHKGLVKIVLGPRLKKRPLDCLRNPMKVMLKPFTALTGNTVISNINGNFDILYEMLPLLLDNGLLDYYIANDLSYAYLLWS</sequence>
<dbReference type="Pfam" id="PF02709">
    <property type="entry name" value="Glyco_transf_7C"/>
    <property type="match status" value="1"/>
</dbReference>
<evidence type="ECO:0000256" key="1">
    <source>
        <dbReference type="ARBA" id="ARBA00022679"/>
    </source>
</evidence>
<name>A0ABN0P205_TRELE</name>
<evidence type="ECO:0000259" key="3">
    <source>
        <dbReference type="Pfam" id="PF02709"/>
    </source>
</evidence>